<gene>
    <name evidence="4" type="ORF">OKA05_00730</name>
</gene>
<dbReference type="SUPFAM" id="SSF88946">
    <property type="entry name" value="Sigma2 domain of RNA polymerase sigma factors"/>
    <property type="match status" value="1"/>
</dbReference>
<evidence type="ECO:0000256" key="1">
    <source>
        <dbReference type="ARBA" id="ARBA00023015"/>
    </source>
</evidence>
<dbReference type="RefSeq" id="WP_264485166.1">
    <property type="nucleotide sequence ID" value="NZ_JAPDDT010000001.1"/>
</dbReference>
<dbReference type="Gene3D" id="1.10.1740.10">
    <property type="match status" value="1"/>
</dbReference>
<keyword evidence="3" id="KW-0804">Transcription</keyword>
<evidence type="ECO:0000313" key="5">
    <source>
        <dbReference type="Proteomes" id="UP001320876"/>
    </source>
</evidence>
<protein>
    <submittedName>
        <fullName evidence="4">Sigma-70 family RNA polymerase sigma factor</fullName>
    </submittedName>
</protein>
<comment type="caution">
    <text evidence="4">The sequence shown here is derived from an EMBL/GenBank/DDBJ whole genome shotgun (WGS) entry which is preliminary data.</text>
</comment>
<accession>A0ABT3GBQ3</accession>
<dbReference type="Proteomes" id="UP001320876">
    <property type="component" value="Unassembled WGS sequence"/>
</dbReference>
<evidence type="ECO:0000313" key="4">
    <source>
        <dbReference type="EMBL" id="MCW1921057.1"/>
    </source>
</evidence>
<proteinExistence type="predicted"/>
<evidence type="ECO:0000256" key="2">
    <source>
        <dbReference type="ARBA" id="ARBA00023082"/>
    </source>
</evidence>
<keyword evidence="2" id="KW-0731">Sigma factor</keyword>
<keyword evidence="1" id="KW-0805">Transcription regulation</keyword>
<organism evidence="4 5">
    <name type="scientific">Luteolibacter arcticus</name>
    <dbReference type="NCBI Taxonomy" id="1581411"/>
    <lineage>
        <taxon>Bacteria</taxon>
        <taxon>Pseudomonadati</taxon>
        <taxon>Verrucomicrobiota</taxon>
        <taxon>Verrucomicrobiia</taxon>
        <taxon>Verrucomicrobiales</taxon>
        <taxon>Verrucomicrobiaceae</taxon>
        <taxon>Luteolibacter</taxon>
    </lineage>
</organism>
<name>A0ABT3GBQ3_9BACT</name>
<dbReference type="PANTHER" id="PTHR43133:SF51">
    <property type="entry name" value="RNA POLYMERASE SIGMA FACTOR"/>
    <property type="match status" value="1"/>
</dbReference>
<reference evidence="4 5" key="1">
    <citation type="submission" date="2022-10" db="EMBL/GenBank/DDBJ databases">
        <title>Luteolibacter arcticus strain CCTCC AB 2014275, whole genome shotgun sequencing project.</title>
        <authorList>
            <person name="Zhao G."/>
            <person name="Shen L."/>
        </authorList>
    </citation>
    <scope>NUCLEOTIDE SEQUENCE [LARGE SCALE GENOMIC DNA]</scope>
    <source>
        <strain evidence="4 5">CCTCC AB 2014275</strain>
    </source>
</reference>
<sequence length="248" mass="27263">MSDPQFRLTRWSLVLRARGDGDEAHRAMGELCEAYWFPLYAWCRRSGLAAAEAEDLVQGFFLRVIEKDLFAAADASRGKLRTFLLTALQRHVRDEQGKARAERRGGGRVVSFDAVEAEAWYAGESIDGESADQMFDRQWALTVLDQAIGRLEQEAAGRGKGEAFGALRPFLTREGSAAEYERCATPLGMNGGSFKVAVHRLRAKFRDALRAEVAETQPDGEGVDAEIRHLMNVLGASGLADSGLPGDR</sequence>
<dbReference type="PANTHER" id="PTHR43133">
    <property type="entry name" value="RNA POLYMERASE ECF-TYPE SIGMA FACTO"/>
    <property type="match status" value="1"/>
</dbReference>
<dbReference type="EMBL" id="JAPDDT010000001">
    <property type="protein sequence ID" value="MCW1921057.1"/>
    <property type="molecule type" value="Genomic_DNA"/>
</dbReference>
<keyword evidence="5" id="KW-1185">Reference proteome</keyword>
<dbReference type="InterPro" id="IPR013325">
    <property type="entry name" value="RNA_pol_sigma_r2"/>
</dbReference>
<dbReference type="InterPro" id="IPR039425">
    <property type="entry name" value="RNA_pol_sigma-70-like"/>
</dbReference>
<evidence type="ECO:0000256" key="3">
    <source>
        <dbReference type="ARBA" id="ARBA00023163"/>
    </source>
</evidence>